<feature type="transmembrane region" description="Helical" evidence="6">
    <location>
        <begin position="75"/>
        <end position="96"/>
    </location>
</feature>
<dbReference type="PANTHER" id="PTHR42920:SF5">
    <property type="entry name" value="EAMA DOMAIN-CONTAINING PROTEIN"/>
    <property type="match status" value="1"/>
</dbReference>
<feature type="transmembrane region" description="Helical" evidence="6">
    <location>
        <begin position="19"/>
        <end position="39"/>
    </location>
</feature>
<evidence type="ECO:0000313" key="9">
    <source>
        <dbReference type="Proteomes" id="UP000245802"/>
    </source>
</evidence>
<evidence type="ECO:0000256" key="5">
    <source>
        <dbReference type="ARBA" id="ARBA00023136"/>
    </source>
</evidence>
<feature type="transmembrane region" description="Helical" evidence="6">
    <location>
        <begin position="45"/>
        <end position="63"/>
    </location>
</feature>
<feature type="transmembrane region" description="Helical" evidence="6">
    <location>
        <begin position="188"/>
        <end position="208"/>
    </location>
</feature>
<sequence>MAVGTRCISGALFCHRHELALVVITIIWGATFTIIHEAMKHCGPLFFVGVRYLTGGALALLLFRNSLKGLTARELVAGVAIGVSIVFGLGFLGAGLKTISSSRSAFITALYVPMVPLLQWLVLRRLPRLMSWIGIGLAFTGLMFVAGPGTGEQALGCGELYTLLGAFAIAAQIILIGRFAAEVDSRRVTVVQLLVAGGLATLATPLAGEELPTVSWGWLVSALGLGVASVLIQLAMNWAQKNVSPTRATVIYAAEPVWGGLFGYAAGDRLPPLGILGGVFIVAGVLVSELKPRKRERNQVG</sequence>
<dbReference type="AlphaFoldDB" id="A0A2Z3H6F6"/>
<dbReference type="RefSeq" id="WP_010044797.1">
    <property type="nucleotide sequence ID" value="NZ_CP025958.1"/>
</dbReference>
<dbReference type="InterPro" id="IPR037185">
    <property type="entry name" value="EmrE-like"/>
</dbReference>
<reference evidence="8 9" key="1">
    <citation type="submission" date="2018-01" db="EMBL/GenBank/DDBJ databases">
        <title>G. obscuriglobus.</title>
        <authorList>
            <person name="Franke J."/>
            <person name="Blomberg W."/>
            <person name="Selmecki A."/>
        </authorList>
    </citation>
    <scope>NUCLEOTIDE SEQUENCE [LARGE SCALE GENOMIC DNA]</scope>
    <source>
        <strain evidence="8 9">DSM 5831</strain>
    </source>
</reference>
<keyword evidence="9" id="KW-1185">Reference proteome</keyword>
<feature type="domain" description="EamA" evidence="7">
    <location>
        <begin position="158"/>
        <end position="287"/>
    </location>
</feature>
<dbReference type="Proteomes" id="UP000245802">
    <property type="component" value="Chromosome"/>
</dbReference>
<evidence type="ECO:0000313" key="8">
    <source>
        <dbReference type="EMBL" id="AWM39156.1"/>
    </source>
</evidence>
<dbReference type="OrthoDB" id="9804865at2"/>
<evidence type="ECO:0000256" key="1">
    <source>
        <dbReference type="ARBA" id="ARBA00004651"/>
    </source>
</evidence>
<dbReference type="KEGG" id="gog:C1280_20650"/>
<accession>A0A2Z3H6F6</accession>
<proteinExistence type="predicted"/>
<name>A0A2Z3H6F6_9BACT</name>
<keyword evidence="2" id="KW-1003">Cell membrane</keyword>
<dbReference type="GO" id="GO:0005886">
    <property type="term" value="C:plasma membrane"/>
    <property type="evidence" value="ECO:0007669"/>
    <property type="project" value="UniProtKB-SubCell"/>
</dbReference>
<feature type="transmembrane region" description="Helical" evidence="6">
    <location>
        <begin position="273"/>
        <end position="290"/>
    </location>
</feature>
<feature type="transmembrane region" description="Helical" evidence="6">
    <location>
        <begin position="102"/>
        <end position="122"/>
    </location>
</feature>
<protein>
    <submittedName>
        <fullName evidence="8">EamA/RhaT family transporter</fullName>
    </submittedName>
</protein>
<dbReference type="Pfam" id="PF00892">
    <property type="entry name" value="EamA"/>
    <property type="match status" value="2"/>
</dbReference>
<feature type="transmembrane region" description="Helical" evidence="6">
    <location>
        <begin position="129"/>
        <end position="148"/>
    </location>
</feature>
<evidence type="ECO:0000256" key="3">
    <source>
        <dbReference type="ARBA" id="ARBA00022692"/>
    </source>
</evidence>
<keyword evidence="4 6" id="KW-1133">Transmembrane helix</keyword>
<dbReference type="InterPro" id="IPR051258">
    <property type="entry name" value="Diverse_Substrate_Transporter"/>
</dbReference>
<dbReference type="SUPFAM" id="SSF103481">
    <property type="entry name" value="Multidrug resistance efflux transporter EmrE"/>
    <property type="match status" value="2"/>
</dbReference>
<organism evidence="8 9">
    <name type="scientific">Gemmata obscuriglobus</name>
    <dbReference type="NCBI Taxonomy" id="114"/>
    <lineage>
        <taxon>Bacteria</taxon>
        <taxon>Pseudomonadati</taxon>
        <taxon>Planctomycetota</taxon>
        <taxon>Planctomycetia</taxon>
        <taxon>Gemmatales</taxon>
        <taxon>Gemmataceae</taxon>
        <taxon>Gemmata</taxon>
    </lineage>
</organism>
<feature type="transmembrane region" description="Helical" evidence="6">
    <location>
        <begin position="248"/>
        <end position="267"/>
    </location>
</feature>
<feature type="transmembrane region" description="Helical" evidence="6">
    <location>
        <begin position="160"/>
        <end position="181"/>
    </location>
</feature>
<evidence type="ECO:0000259" key="7">
    <source>
        <dbReference type="Pfam" id="PF00892"/>
    </source>
</evidence>
<evidence type="ECO:0000256" key="2">
    <source>
        <dbReference type="ARBA" id="ARBA00022475"/>
    </source>
</evidence>
<dbReference type="PANTHER" id="PTHR42920">
    <property type="entry name" value="OS03G0707200 PROTEIN-RELATED"/>
    <property type="match status" value="1"/>
</dbReference>
<keyword evidence="5 6" id="KW-0472">Membrane</keyword>
<evidence type="ECO:0000256" key="6">
    <source>
        <dbReference type="SAM" id="Phobius"/>
    </source>
</evidence>
<feature type="domain" description="EamA" evidence="7">
    <location>
        <begin position="19"/>
        <end position="145"/>
    </location>
</feature>
<feature type="transmembrane region" description="Helical" evidence="6">
    <location>
        <begin position="214"/>
        <end position="236"/>
    </location>
</feature>
<evidence type="ECO:0000256" key="4">
    <source>
        <dbReference type="ARBA" id="ARBA00022989"/>
    </source>
</evidence>
<gene>
    <name evidence="8" type="ORF">C1280_20650</name>
</gene>
<keyword evidence="3 6" id="KW-0812">Transmembrane</keyword>
<dbReference type="InterPro" id="IPR000620">
    <property type="entry name" value="EamA_dom"/>
</dbReference>
<comment type="subcellular location">
    <subcellularLocation>
        <location evidence="1">Cell membrane</location>
        <topology evidence="1">Multi-pass membrane protein</topology>
    </subcellularLocation>
</comment>
<dbReference type="EMBL" id="CP025958">
    <property type="protein sequence ID" value="AWM39156.1"/>
    <property type="molecule type" value="Genomic_DNA"/>
</dbReference>